<sequence length="61" mass="6967">MTVKAILLIRKSADTQELEEQKLQLTQYATSNFQFQQKNLVIIEHAESAGKNGQTDHPRPE</sequence>
<gene>
    <name evidence="1" type="ORF">GM418_00465</name>
</gene>
<proteinExistence type="predicted"/>
<protein>
    <submittedName>
        <fullName evidence="1">Uncharacterized protein</fullName>
    </submittedName>
</protein>
<accession>A0A6I6JLU3</accession>
<name>A0A6I6JLU3_9BACT</name>
<evidence type="ECO:0000313" key="2">
    <source>
        <dbReference type="Proteomes" id="UP000428260"/>
    </source>
</evidence>
<dbReference type="EMBL" id="CP046401">
    <property type="protein sequence ID" value="QGY42179.1"/>
    <property type="molecule type" value="Genomic_DNA"/>
</dbReference>
<dbReference type="Proteomes" id="UP000428260">
    <property type="component" value="Chromosome"/>
</dbReference>
<dbReference type="AlphaFoldDB" id="A0A6I6JLU3"/>
<evidence type="ECO:0000313" key="1">
    <source>
        <dbReference type="EMBL" id="QGY42179.1"/>
    </source>
</evidence>
<organism evidence="1 2">
    <name type="scientific">Maribellus comscasis</name>
    <dbReference type="NCBI Taxonomy" id="2681766"/>
    <lineage>
        <taxon>Bacteria</taxon>
        <taxon>Pseudomonadati</taxon>
        <taxon>Bacteroidota</taxon>
        <taxon>Bacteroidia</taxon>
        <taxon>Marinilabiliales</taxon>
        <taxon>Prolixibacteraceae</taxon>
        <taxon>Maribellus</taxon>
    </lineage>
</organism>
<dbReference type="KEGG" id="mcos:GM418_00465"/>
<reference evidence="1 2" key="1">
    <citation type="submission" date="2019-11" db="EMBL/GenBank/DDBJ databases">
        <authorList>
            <person name="Zheng R.K."/>
            <person name="Sun C.M."/>
        </authorList>
    </citation>
    <scope>NUCLEOTIDE SEQUENCE [LARGE SCALE GENOMIC DNA]</scope>
    <source>
        <strain evidence="1 2">WC007</strain>
    </source>
</reference>
<keyword evidence="2" id="KW-1185">Reference proteome</keyword>
<dbReference type="RefSeq" id="WP_158862098.1">
    <property type="nucleotide sequence ID" value="NZ_CP046401.1"/>
</dbReference>